<dbReference type="AlphaFoldDB" id="A0A401T986"/>
<organism evidence="2 3">
    <name type="scientific">Chiloscyllium punctatum</name>
    <name type="common">Brownbanded bambooshark</name>
    <name type="synonym">Hemiscyllium punctatum</name>
    <dbReference type="NCBI Taxonomy" id="137246"/>
    <lineage>
        <taxon>Eukaryota</taxon>
        <taxon>Metazoa</taxon>
        <taxon>Chordata</taxon>
        <taxon>Craniata</taxon>
        <taxon>Vertebrata</taxon>
        <taxon>Chondrichthyes</taxon>
        <taxon>Elasmobranchii</taxon>
        <taxon>Galeomorphii</taxon>
        <taxon>Galeoidea</taxon>
        <taxon>Orectolobiformes</taxon>
        <taxon>Hemiscylliidae</taxon>
        <taxon>Chiloscyllium</taxon>
    </lineage>
</organism>
<gene>
    <name evidence="2" type="ORF">chiPu_0023275</name>
</gene>
<keyword evidence="3" id="KW-1185">Reference proteome</keyword>
<proteinExistence type="predicted"/>
<accession>A0A401T986</accession>
<feature type="region of interest" description="Disordered" evidence="1">
    <location>
        <begin position="1"/>
        <end position="32"/>
    </location>
</feature>
<evidence type="ECO:0000313" key="2">
    <source>
        <dbReference type="EMBL" id="GCC39185.1"/>
    </source>
</evidence>
<feature type="non-terminal residue" evidence="2">
    <location>
        <position position="1"/>
    </location>
</feature>
<dbReference type="EMBL" id="BEZZ01018409">
    <property type="protein sequence ID" value="GCC39185.1"/>
    <property type="molecule type" value="Genomic_DNA"/>
</dbReference>
<evidence type="ECO:0000313" key="3">
    <source>
        <dbReference type="Proteomes" id="UP000287033"/>
    </source>
</evidence>
<comment type="caution">
    <text evidence="2">The sequence shown here is derived from an EMBL/GenBank/DDBJ whole genome shotgun (WGS) entry which is preliminary data.</text>
</comment>
<dbReference type="Proteomes" id="UP000287033">
    <property type="component" value="Unassembled WGS sequence"/>
</dbReference>
<sequence>AWRTVTEEWGTDDWSEDPAPGTTFLSPDDKRNPPKAVNGCYQVRATLHLAL</sequence>
<reference evidence="2 3" key="1">
    <citation type="journal article" date="2018" name="Nat. Ecol. Evol.">
        <title>Shark genomes provide insights into elasmobranch evolution and the origin of vertebrates.</title>
        <authorList>
            <person name="Hara Y"/>
            <person name="Yamaguchi K"/>
            <person name="Onimaru K"/>
            <person name="Kadota M"/>
            <person name="Koyanagi M"/>
            <person name="Keeley SD"/>
            <person name="Tatsumi K"/>
            <person name="Tanaka K"/>
            <person name="Motone F"/>
            <person name="Kageyama Y"/>
            <person name="Nozu R"/>
            <person name="Adachi N"/>
            <person name="Nishimura O"/>
            <person name="Nakagawa R"/>
            <person name="Tanegashima C"/>
            <person name="Kiyatake I"/>
            <person name="Matsumoto R"/>
            <person name="Murakumo K"/>
            <person name="Nishida K"/>
            <person name="Terakita A"/>
            <person name="Kuratani S"/>
            <person name="Sato K"/>
            <person name="Hyodo S Kuraku.S."/>
        </authorList>
    </citation>
    <scope>NUCLEOTIDE SEQUENCE [LARGE SCALE GENOMIC DNA]</scope>
</reference>
<evidence type="ECO:0000256" key="1">
    <source>
        <dbReference type="SAM" id="MobiDB-lite"/>
    </source>
</evidence>
<protein>
    <submittedName>
        <fullName evidence="2">Uncharacterized protein</fullName>
    </submittedName>
</protein>
<feature type="non-terminal residue" evidence="2">
    <location>
        <position position="51"/>
    </location>
</feature>
<name>A0A401T986_CHIPU</name>